<sequence>MKEVKMALFRLTSKQQTCSVLLSFDCLISCCENVCSHQKSVVAANLVNVHFNTGKRCLPKAVN</sequence>
<dbReference type="EMBL" id="JYDI01000023">
    <property type="protein sequence ID" value="KRY58232.1"/>
    <property type="molecule type" value="Genomic_DNA"/>
</dbReference>
<gene>
    <name evidence="1" type="ORF">T03_13769</name>
</gene>
<keyword evidence="2" id="KW-1185">Reference proteome</keyword>
<accession>A0A0V1D9Z0</accession>
<proteinExistence type="predicted"/>
<dbReference type="Proteomes" id="UP000054653">
    <property type="component" value="Unassembled WGS sequence"/>
</dbReference>
<evidence type="ECO:0000313" key="1">
    <source>
        <dbReference type="EMBL" id="KRY58232.1"/>
    </source>
</evidence>
<comment type="caution">
    <text evidence="1">The sequence shown here is derived from an EMBL/GenBank/DDBJ whole genome shotgun (WGS) entry which is preliminary data.</text>
</comment>
<evidence type="ECO:0000313" key="2">
    <source>
        <dbReference type="Proteomes" id="UP000054653"/>
    </source>
</evidence>
<organism evidence="1 2">
    <name type="scientific">Trichinella britovi</name>
    <name type="common">Parasitic roundworm</name>
    <dbReference type="NCBI Taxonomy" id="45882"/>
    <lineage>
        <taxon>Eukaryota</taxon>
        <taxon>Metazoa</taxon>
        <taxon>Ecdysozoa</taxon>
        <taxon>Nematoda</taxon>
        <taxon>Enoplea</taxon>
        <taxon>Dorylaimia</taxon>
        <taxon>Trichinellida</taxon>
        <taxon>Trichinellidae</taxon>
        <taxon>Trichinella</taxon>
    </lineage>
</organism>
<reference evidence="1 2" key="1">
    <citation type="submission" date="2015-01" db="EMBL/GenBank/DDBJ databases">
        <title>Evolution of Trichinella species and genotypes.</title>
        <authorList>
            <person name="Korhonen P.K."/>
            <person name="Edoardo P."/>
            <person name="Giuseppe L.R."/>
            <person name="Gasser R.B."/>
        </authorList>
    </citation>
    <scope>NUCLEOTIDE SEQUENCE [LARGE SCALE GENOMIC DNA]</scope>
    <source>
        <strain evidence="1">ISS120</strain>
    </source>
</reference>
<protein>
    <submittedName>
        <fullName evidence="1">Uncharacterized protein</fullName>
    </submittedName>
</protein>
<dbReference type="AlphaFoldDB" id="A0A0V1D9Z0"/>
<name>A0A0V1D9Z0_TRIBR</name>